<dbReference type="InterPro" id="IPR029025">
    <property type="entry name" value="T3SS_substrate_exporter_C"/>
</dbReference>
<dbReference type="Pfam" id="PF01312">
    <property type="entry name" value="Bac_export_2"/>
    <property type="match status" value="1"/>
</dbReference>
<dbReference type="SUPFAM" id="SSF160544">
    <property type="entry name" value="EscU C-terminal domain-like"/>
    <property type="match status" value="1"/>
</dbReference>
<keyword evidence="8" id="KW-0282">Flagellum</keyword>
<keyword evidence="4" id="KW-0653">Protein transport</keyword>
<dbReference type="GO" id="GO:0044781">
    <property type="term" value="P:bacterial-type flagellum organization"/>
    <property type="evidence" value="ECO:0007669"/>
    <property type="project" value="UniProtKB-KW"/>
</dbReference>
<evidence type="ECO:0000256" key="7">
    <source>
        <dbReference type="SAM" id="Phobius"/>
    </source>
</evidence>
<feature type="transmembrane region" description="Helical" evidence="7">
    <location>
        <begin position="137"/>
        <end position="166"/>
    </location>
</feature>
<dbReference type="PANTHER" id="PTHR30531">
    <property type="entry name" value="FLAGELLAR BIOSYNTHETIC PROTEIN FLHB"/>
    <property type="match status" value="1"/>
</dbReference>
<protein>
    <recommendedName>
        <fullName evidence="2">Flagellar biosynthetic protein FlhB</fullName>
    </recommendedName>
</protein>
<evidence type="ECO:0000256" key="2">
    <source>
        <dbReference type="ARBA" id="ARBA00021622"/>
    </source>
</evidence>
<keyword evidence="8" id="KW-0966">Cell projection</keyword>
<dbReference type="Gene3D" id="3.40.1690.10">
    <property type="entry name" value="secretion proteins EscU"/>
    <property type="match status" value="1"/>
</dbReference>
<evidence type="ECO:0000256" key="5">
    <source>
        <dbReference type="ARBA" id="ARBA00025078"/>
    </source>
</evidence>
<keyword evidence="7" id="KW-0472">Membrane</keyword>
<proteinExistence type="inferred from homology"/>
<accession>A0A3B0LZW6</accession>
<dbReference type="InterPro" id="IPR006135">
    <property type="entry name" value="T3SS_substrate_exporter"/>
</dbReference>
<dbReference type="GO" id="GO:0009306">
    <property type="term" value="P:protein secretion"/>
    <property type="evidence" value="ECO:0007669"/>
    <property type="project" value="InterPro"/>
</dbReference>
<dbReference type="PRINTS" id="PR00950">
    <property type="entry name" value="TYPE3IMSPROT"/>
</dbReference>
<dbReference type="Gene3D" id="6.10.250.2080">
    <property type="match status" value="1"/>
</dbReference>
<keyword evidence="4" id="KW-0813">Transport</keyword>
<name>A0A3B0LZW6_9GAMM</name>
<dbReference type="PANTHER" id="PTHR30531:SF12">
    <property type="entry name" value="FLAGELLAR BIOSYNTHETIC PROTEIN FLHB"/>
    <property type="match status" value="1"/>
</dbReference>
<feature type="region of interest" description="Disordered" evidence="6">
    <location>
        <begin position="1"/>
        <end position="23"/>
    </location>
</feature>
<comment type="function">
    <text evidence="5">Required for formation of the rod structure in the basal body of the flagellar apparatus. Together with FliI and FliH, may constitute the export apparatus of flagellin.</text>
</comment>
<evidence type="ECO:0000313" key="8">
    <source>
        <dbReference type="EMBL" id="SSW95513.1"/>
    </source>
</evidence>
<gene>
    <name evidence="8" type="primary">flhB</name>
    <name evidence="8" type="ORF">ARTV_1457</name>
</gene>
<organism evidence="8">
    <name type="scientific">Arsenophonus endosymbiont of Trialeurodes vaporariorum</name>
    <dbReference type="NCBI Taxonomy" id="235567"/>
    <lineage>
        <taxon>Bacteria</taxon>
        <taxon>Pseudomonadati</taxon>
        <taxon>Pseudomonadota</taxon>
        <taxon>Gammaproteobacteria</taxon>
        <taxon>Enterobacterales</taxon>
        <taxon>Morganellaceae</taxon>
        <taxon>Arsenophonus</taxon>
    </lineage>
</organism>
<evidence type="ECO:0000256" key="4">
    <source>
        <dbReference type="ARBA" id="ARBA00023225"/>
    </source>
</evidence>
<feature type="transmembrane region" description="Helical" evidence="7">
    <location>
        <begin position="33"/>
        <end position="50"/>
    </location>
</feature>
<evidence type="ECO:0000256" key="3">
    <source>
        <dbReference type="ARBA" id="ARBA00022795"/>
    </source>
</evidence>
<feature type="transmembrane region" description="Helical" evidence="7">
    <location>
        <begin position="186"/>
        <end position="214"/>
    </location>
</feature>
<reference evidence="8" key="1">
    <citation type="submission" date="2018-04" db="EMBL/GenBank/DDBJ databases">
        <authorList>
            <person name="Go L.Y."/>
            <person name="Mitchell J.A."/>
        </authorList>
    </citation>
    <scope>NUCLEOTIDE SEQUENCE</scope>
    <source>
        <strain evidence="8">ARTV</strain>
    </source>
</reference>
<keyword evidence="8" id="KW-0969">Cilium</keyword>
<evidence type="ECO:0000256" key="6">
    <source>
        <dbReference type="SAM" id="MobiDB-lite"/>
    </source>
</evidence>
<evidence type="ECO:0000256" key="1">
    <source>
        <dbReference type="ARBA" id="ARBA00010690"/>
    </source>
</evidence>
<keyword evidence="3" id="KW-1005">Bacterial flagellum biogenesis</keyword>
<dbReference type="EMBL" id="UFQR01000005">
    <property type="protein sequence ID" value="SSW95513.1"/>
    <property type="molecule type" value="Genomic_DNA"/>
</dbReference>
<keyword evidence="7" id="KW-1133">Transmembrane helix</keyword>
<dbReference type="GO" id="GO:0005886">
    <property type="term" value="C:plasma membrane"/>
    <property type="evidence" value="ECO:0007669"/>
    <property type="project" value="TreeGrafter"/>
</dbReference>
<keyword evidence="7" id="KW-0812">Transmembrane</keyword>
<sequence length="295" mass="33826">MAQESDLEKTEEPTARKKEKAKEDGQVVRSRELSSFFMLIAGVSLFWVCGHYCYQKLHILFSQTFYFNKYILYNSHLLPKLVFESIKVGLNALLPIIAGLVLIAFAAPSFLGGIHINFKSIKFDWKKLNPISGLKRIFSIPALAELFKALLEVILVSIGISLFVWVNLPHFYHLVTEPRYLALTQATQLMIFAAYIAIFMLIPLIGFDLIYQLVSHLKKLIMTRQEIKDEFKQQEGDSHIKARIRQQQREISRRRMIADVPKADVIIANLTHYAVALQYDNQNMQAPKVLAKGLD</sequence>
<keyword evidence="4" id="KW-1006">Bacterial flagellum protein export</keyword>
<feature type="transmembrane region" description="Helical" evidence="7">
    <location>
        <begin position="93"/>
        <end position="116"/>
    </location>
</feature>
<dbReference type="AlphaFoldDB" id="A0A3B0LZW6"/>
<comment type="similarity">
    <text evidence="1">Belongs to the type III secretion exporter family.</text>
</comment>